<dbReference type="CDD" id="cd06550">
    <property type="entry name" value="TM_ABC_iron-siderophores_like"/>
    <property type="match status" value="2"/>
</dbReference>
<feature type="transmembrane region" description="Helical" evidence="8">
    <location>
        <begin position="354"/>
        <end position="375"/>
    </location>
</feature>
<dbReference type="Pfam" id="PF01032">
    <property type="entry name" value="FecCD"/>
    <property type="match status" value="2"/>
</dbReference>
<evidence type="ECO:0000313" key="11">
    <source>
        <dbReference type="Proteomes" id="UP000232164"/>
    </source>
</evidence>
<dbReference type="Gene3D" id="1.10.3470.10">
    <property type="entry name" value="ABC transporter involved in vitamin B12 uptake, BtuC"/>
    <property type="match status" value="2"/>
</dbReference>
<evidence type="ECO:0000313" key="9">
    <source>
        <dbReference type="EMBL" id="PKA43611.1"/>
    </source>
</evidence>
<organism evidence="9 11">
    <name type="scientific">Rhizobium sullae</name>
    <name type="common">Rhizobium hedysari</name>
    <dbReference type="NCBI Taxonomy" id="50338"/>
    <lineage>
        <taxon>Bacteria</taxon>
        <taxon>Pseudomonadati</taxon>
        <taxon>Pseudomonadota</taxon>
        <taxon>Alphaproteobacteria</taxon>
        <taxon>Hyphomicrobiales</taxon>
        <taxon>Rhizobiaceae</taxon>
        <taxon>Rhizobium/Agrobacterium group</taxon>
        <taxon>Rhizobium</taxon>
    </lineage>
</organism>
<evidence type="ECO:0000256" key="3">
    <source>
        <dbReference type="ARBA" id="ARBA00022448"/>
    </source>
</evidence>
<feature type="transmembrane region" description="Helical" evidence="8">
    <location>
        <begin position="130"/>
        <end position="148"/>
    </location>
</feature>
<feature type="transmembrane region" description="Helical" evidence="8">
    <location>
        <begin position="312"/>
        <end position="333"/>
    </location>
</feature>
<dbReference type="RefSeq" id="WP_027510346.1">
    <property type="nucleotide sequence ID" value="NZ_CP104144.1"/>
</dbReference>
<feature type="transmembrane region" description="Helical" evidence="8">
    <location>
        <begin position="71"/>
        <end position="92"/>
    </location>
</feature>
<dbReference type="STRING" id="1041146.GCA_000427985_07271"/>
<dbReference type="Proteomes" id="UP001060123">
    <property type="component" value="Plasmid pWSM1592_1"/>
</dbReference>
<geneLocation type="plasmid" evidence="10 12">
    <name>pWSM1592_1</name>
</geneLocation>
<feature type="transmembrane region" description="Helical" evidence="8">
    <location>
        <begin position="455"/>
        <end position="474"/>
    </location>
</feature>
<proteinExistence type="inferred from homology"/>
<sequence>MMVIDQPISAQRSDLWKLILLVTIPAIAAMVLTFGGAERLLPPASWWSALVNTDNAKSEELLFRHAFMPRVAVSILAGLGLGLSGILIQHLLRNPLAEPTTIGTNAGAGLALTVATLYAPGALENGRGAIALLGGALTTLVVFALAQRRQFSPVAVIVSGLVVSLTCGSASALLMAINREYTEDLFIWQSGSLIQNGDAVARTLLPQIAVCSVLAFMFLRPLRLLEAGDESAGSLGMRPAAIRLIGLSIAVAMSAFVVAAAGVISFIALAAPAFARIAGARTLLQRMVWSPLIAASQLWLVDQLIQFHFGEVAFPAGAATALLGTPLLFFFLLRLKTVTLGSREGTFTAVTPCGMPALLLLAVALVVATGLAFFLGKGANGWGWIAAAQIGELAELRLPRIGVALAAGAMFGVCGTLLQRMTTNSMAAPEVIGASGGASLGVLALFVGTSSIDRLSLGVAASFGAFATLALVLFIAGRQRLSPEKLLLAGTSVTTLASALAALVLASGDPRTDFLLAWLSGSTYTATPSQAIATVVVALLLLSLAPLTVRWLAVLPLGETVSRSLGLGVVSARAILLCLVAIPTAVATLAIGPLSFVGLMAPHFARMSGFRKPAVEIFASGLYGSIILIAADWAGRTIIFPWQIPAGLLTALAGGPFFLIAMSRSR</sequence>
<dbReference type="EMBL" id="CP104144">
    <property type="protein sequence ID" value="UWU16722.1"/>
    <property type="molecule type" value="Genomic_DNA"/>
</dbReference>
<feature type="transmembrane region" description="Helical" evidence="8">
    <location>
        <begin position="104"/>
        <end position="123"/>
    </location>
</feature>
<evidence type="ECO:0000256" key="6">
    <source>
        <dbReference type="ARBA" id="ARBA00022989"/>
    </source>
</evidence>
<dbReference type="GO" id="GO:0005886">
    <property type="term" value="C:plasma membrane"/>
    <property type="evidence" value="ECO:0007669"/>
    <property type="project" value="UniProtKB-SubCell"/>
</dbReference>
<dbReference type="InterPro" id="IPR000522">
    <property type="entry name" value="ABC_transptr_permease_BtuC"/>
</dbReference>
<feature type="transmembrane region" description="Helical" evidence="8">
    <location>
        <begin position="283"/>
        <end position="300"/>
    </location>
</feature>
<feature type="transmembrane region" description="Helical" evidence="8">
    <location>
        <begin position="15"/>
        <end position="37"/>
    </location>
</feature>
<gene>
    <name evidence="10" type="primary">fhuB</name>
    <name evidence="9" type="ORF">CWR43_11745</name>
    <name evidence="10" type="ORF">N2599_28180</name>
</gene>
<dbReference type="Proteomes" id="UP000232164">
    <property type="component" value="Unassembled WGS sequence"/>
</dbReference>
<keyword evidence="4" id="KW-1003">Cell membrane</keyword>
<reference evidence="10" key="3">
    <citation type="submission" date="2022-09" db="EMBL/GenBank/DDBJ databases">
        <title>Australian commercial rhizobial inoculants.</title>
        <authorList>
            <person name="Kohlmeier M.G."/>
            <person name="O'Hara G.W."/>
            <person name="Colombi E."/>
            <person name="Ramsay J.P."/>
            <person name="Terpolilli J."/>
        </authorList>
    </citation>
    <scope>NUCLEOTIDE SEQUENCE</scope>
    <source>
        <strain evidence="10">WSM1592</strain>
        <plasmid evidence="10">pWSM1592_1</plasmid>
    </source>
</reference>
<dbReference type="EMBL" id="PIQN01000007">
    <property type="protein sequence ID" value="PKA43611.1"/>
    <property type="molecule type" value="Genomic_DNA"/>
</dbReference>
<evidence type="ECO:0000256" key="2">
    <source>
        <dbReference type="ARBA" id="ARBA00007935"/>
    </source>
</evidence>
<keyword evidence="7 8" id="KW-0472">Membrane</keyword>
<dbReference type="GO" id="GO:0033214">
    <property type="term" value="P:siderophore-iron import into cell"/>
    <property type="evidence" value="ECO:0007669"/>
    <property type="project" value="TreeGrafter"/>
</dbReference>
<comment type="similarity">
    <text evidence="2">Belongs to the binding-protein-dependent transport system permease family. FecCD subfamily.</text>
</comment>
<comment type="subcellular location">
    <subcellularLocation>
        <location evidence="1">Cell membrane</location>
        <topology evidence="1">Multi-pass membrane protein</topology>
    </subcellularLocation>
</comment>
<evidence type="ECO:0000256" key="4">
    <source>
        <dbReference type="ARBA" id="ARBA00022475"/>
    </source>
</evidence>
<accession>A0A2N0DBY7</accession>
<feature type="transmembrane region" description="Helical" evidence="8">
    <location>
        <begin position="486"/>
        <end position="508"/>
    </location>
</feature>
<feature type="transmembrane region" description="Helical" evidence="8">
    <location>
        <begin position="401"/>
        <end position="419"/>
    </location>
</feature>
<evidence type="ECO:0000313" key="12">
    <source>
        <dbReference type="Proteomes" id="UP001060123"/>
    </source>
</evidence>
<dbReference type="PANTHER" id="PTHR30472">
    <property type="entry name" value="FERRIC ENTEROBACTIN TRANSPORT SYSTEM PERMEASE PROTEIN"/>
    <property type="match status" value="1"/>
</dbReference>
<evidence type="ECO:0000256" key="1">
    <source>
        <dbReference type="ARBA" id="ARBA00004651"/>
    </source>
</evidence>
<protein>
    <submittedName>
        <fullName evidence="9">Fe(3+)-hydroxamate ABC transporter permease FhuB</fullName>
    </submittedName>
</protein>
<keyword evidence="12" id="KW-1185">Reference proteome</keyword>
<name>A0A2N0DBY7_RHISU</name>
<dbReference type="NCBIfam" id="NF007866">
    <property type="entry name" value="PRK10577.1-2"/>
    <property type="match status" value="1"/>
</dbReference>
<keyword evidence="5 8" id="KW-0812">Transmembrane</keyword>
<dbReference type="SUPFAM" id="SSF81345">
    <property type="entry name" value="ABC transporter involved in vitamin B12 uptake, BtuC"/>
    <property type="match status" value="2"/>
</dbReference>
<keyword evidence="6 8" id="KW-1133">Transmembrane helix</keyword>
<keyword evidence="3" id="KW-0813">Transport</keyword>
<reference evidence="9 11" key="2">
    <citation type="submission" date="2017-12" db="EMBL/GenBank/DDBJ databases">
        <title>Genome sequence of Rhizobium sullae HCNT1 isolated from Sulla coronaria nodules and featuring peculiar denitrification phenotypes.</title>
        <authorList>
            <person name="De Diego-Diaz B."/>
            <person name="Treu L."/>
            <person name="Campanaro S."/>
            <person name="Da Silva Duarte V."/>
            <person name="Basaglia M."/>
            <person name="Favaro L."/>
            <person name="Casella S."/>
            <person name="Squartini A."/>
        </authorList>
    </citation>
    <scope>NUCLEOTIDE SEQUENCE [LARGE SCALE GENOMIC DNA]</scope>
    <source>
        <strain evidence="9 11">HCNT1</strain>
    </source>
</reference>
<evidence type="ECO:0000256" key="5">
    <source>
        <dbReference type="ARBA" id="ARBA00022692"/>
    </source>
</evidence>
<reference evidence="9 11" key="1">
    <citation type="submission" date="2017-11" db="EMBL/GenBank/DDBJ databases">
        <authorList>
            <person name="Han C.G."/>
        </authorList>
    </citation>
    <scope>NUCLEOTIDE SEQUENCE [LARGE SCALE GENOMIC DNA]</scope>
    <source>
        <strain evidence="9 11">HCNT1</strain>
    </source>
</reference>
<dbReference type="GO" id="GO:0022857">
    <property type="term" value="F:transmembrane transporter activity"/>
    <property type="evidence" value="ECO:0007669"/>
    <property type="project" value="InterPro"/>
</dbReference>
<feature type="transmembrane region" description="Helical" evidence="8">
    <location>
        <begin position="640"/>
        <end position="661"/>
    </location>
</feature>
<feature type="transmembrane region" description="Helical" evidence="8">
    <location>
        <begin position="528"/>
        <end position="553"/>
    </location>
</feature>
<dbReference type="InterPro" id="IPR037294">
    <property type="entry name" value="ABC_BtuC-like"/>
</dbReference>
<keyword evidence="10" id="KW-0614">Plasmid</keyword>
<dbReference type="PANTHER" id="PTHR30472:SF37">
    <property type="entry name" value="FE(3+) DICITRATE TRANSPORT SYSTEM PERMEASE PROTEIN FECD-RELATED"/>
    <property type="match status" value="1"/>
</dbReference>
<feature type="transmembrane region" description="Helical" evidence="8">
    <location>
        <begin position="240"/>
        <end position="271"/>
    </location>
</feature>
<feature type="transmembrane region" description="Helical" evidence="8">
    <location>
        <begin position="431"/>
        <end position="449"/>
    </location>
</feature>
<evidence type="ECO:0000256" key="7">
    <source>
        <dbReference type="ARBA" id="ARBA00023136"/>
    </source>
</evidence>
<evidence type="ECO:0000256" key="8">
    <source>
        <dbReference type="SAM" id="Phobius"/>
    </source>
</evidence>
<dbReference type="AlphaFoldDB" id="A0A2N0DBY7"/>
<evidence type="ECO:0000313" key="10">
    <source>
        <dbReference type="EMBL" id="UWU16722.1"/>
    </source>
</evidence>
<feature type="transmembrane region" description="Helical" evidence="8">
    <location>
        <begin position="154"/>
        <end position="178"/>
    </location>
</feature>